<evidence type="ECO:0000313" key="2">
    <source>
        <dbReference type="EMBL" id="MFC3759678.1"/>
    </source>
</evidence>
<sequence>MIFGEFRCCSITADGGNAISSPTISPVSVTATITKLTACAAATKSPVISLDSSRRNWSTPNSAPAKTADPSEAAFTNSAS</sequence>
<proteinExistence type="predicted"/>
<evidence type="ECO:0000256" key="1">
    <source>
        <dbReference type="SAM" id="MobiDB-lite"/>
    </source>
</evidence>
<dbReference type="EMBL" id="JBHRZH010000002">
    <property type="protein sequence ID" value="MFC3759678.1"/>
    <property type="molecule type" value="Genomic_DNA"/>
</dbReference>
<evidence type="ECO:0000313" key="3">
    <source>
        <dbReference type="Proteomes" id="UP001595699"/>
    </source>
</evidence>
<reference evidence="3" key="1">
    <citation type="journal article" date="2019" name="Int. J. Syst. Evol. Microbiol.">
        <title>The Global Catalogue of Microorganisms (GCM) 10K type strain sequencing project: providing services to taxonomists for standard genome sequencing and annotation.</title>
        <authorList>
            <consortium name="The Broad Institute Genomics Platform"/>
            <consortium name="The Broad Institute Genome Sequencing Center for Infectious Disease"/>
            <person name="Wu L."/>
            <person name="Ma J."/>
        </authorList>
    </citation>
    <scope>NUCLEOTIDE SEQUENCE [LARGE SCALE GENOMIC DNA]</scope>
    <source>
        <strain evidence="3">CGMCC 4.7241</strain>
    </source>
</reference>
<gene>
    <name evidence="2" type="ORF">ACFOUW_02405</name>
</gene>
<keyword evidence="3" id="KW-1185">Reference proteome</keyword>
<dbReference type="RefSeq" id="WP_205121853.1">
    <property type="nucleotide sequence ID" value="NZ_JAFBCM010000001.1"/>
</dbReference>
<feature type="region of interest" description="Disordered" evidence="1">
    <location>
        <begin position="50"/>
        <end position="80"/>
    </location>
</feature>
<comment type="caution">
    <text evidence="2">The sequence shown here is derived from an EMBL/GenBank/DDBJ whole genome shotgun (WGS) entry which is preliminary data.</text>
</comment>
<feature type="compositionally biased region" description="Polar residues" evidence="1">
    <location>
        <begin position="55"/>
        <end position="64"/>
    </location>
</feature>
<accession>A0ABV7Y4Q9</accession>
<dbReference type="Proteomes" id="UP001595699">
    <property type="component" value="Unassembled WGS sequence"/>
</dbReference>
<protein>
    <submittedName>
        <fullName evidence="2">Uncharacterized protein</fullName>
    </submittedName>
</protein>
<name>A0ABV7Y4Q9_9ACTN</name>
<organism evidence="2 3">
    <name type="scientific">Tenggerimyces flavus</name>
    <dbReference type="NCBI Taxonomy" id="1708749"/>
    <lineage>
        <taxon>Bacteria</taxon>
        <taxon>Bacillati</taxon>
        <taxon>Actinomycetota</taxon>
        <taxon>Actinomycetes</taxon>
        <taxon>Propionibacteriales</taxon>
        <taxon>Nocardioidaceae</taxon>
        <taxon>Tenggerimyces</taxon>
    </lineage>
</organism>